<feature type="transmembrane region" description="Helical" evidence="5">
    <location>
        <begin position="120"/>
        <end position="140"/>
    </location>
</feature>
<reference evidence="7 8" key="1">
    <citation type="journal article" date="2013" name="Genome Announc.">
        <title>Complete genome sequence of Simiduia agarivorans SA1(T), a marine bacterium able to degrade a variety of polysaccharides.</title>
        <authorList>
            <person name="Lin S.Y."/>
            <person name="Shieh W.Y."/>
            <person name="Chen J.S."/>
            <person name="Tang S.L."/>
        </authorList>
    </citation>
    <scope>NUCLEOTIDE SEQUENCE [LARGE SCALE GENOMIC DNA]</scope>
    <source>
        <strain evidence="8">DSM 21679 / JCM 13881 / BCRC 17597 / SA1</strain>
    </source>
</reference>
<dbReference type="OrthoDB" id="321830at2"/>
<dbReference type="KEGG" id="saga:M5M_11020"/>
<dbReference type="eggNOG" id="COG0697">
    <property type="taxonomic scope" value="Bacteria"/>
</dbReference>
<dbReference type="AlphaFoldDB" id="K4KK54"/>
<dbReference type="PANTHER" id="PTHR32322">
    <property type="entry name" value="INNER MEMBRANE TRANSPORTER"/>
    <property type="match status" value="1"/>
</dbReference>
<comment type="subcellular location">
    <subcellularLocation>
        <location evidence="1">Membrane</location>
        <topology evidence="1">Multi-pass membrane protein</topology>
    </subcellularLocation>
</comment>
<evidence type="ECO:0000259" key="6">
    <source>
        <dbReference type="Pfam" id="PF00892"/>
    </source>
</evidence>
<dbReference type="SUPFAM" id="SSF103481">
    <property type="entry name" value="Multidrug resistance efflux transporter EmrE"/>
    <property type="match status" value="2"/>
</dbReference>
<evidence type="ECO:0000256" key="5">
    <source>
        <dbReference type="SAM" id="Phobius"/>
    </source>
</evidence>
<keyword evidence="2 5" id="KW-0812">Transmembrane</keyword>
<evidence type="ECO:0000313" key="8">
    <source>
        <dbReference type="Proteomes" id="UP000000466"/>
    </source>
</evidence>
<feature type="transmembrane region" description="Helical" evidence="5">
    <location>
        <begin position="234"/>
        <end position="254"/>
    </location>
</feature>
<feature type="transmembrane region" description="Helical" evidence="5">
    <location>
        <begin position="146"/>
        <end position="165"/>
    </location>
</feature>
<evidence type="ECO:0000256" key="4">
    <source>
        <dbReference type="ARBA" id="ARBA00023136"/>
    </source>
</evidence>
<evidence type="ECO:0000256" key="2">
    <source>
        <dbReference type="ARBA" id="ARBA00022692"/>
    </source>
</evidence>
<dbReference type="EMBL" id="CP003746">
    <property type="protein sequence ID" value="AFU99381.1"/>
    <property type="molecule type" value="Genomic_DNA"/>
</dbReference>
<feature type="domain" description="EamA" evidence="6">
    <location>
        <begin position="147"/>
        <end position="277"/>
    </location>
</feature>
<dbReference type="RefSeq" id="WP_015047545.1">
    <property type="nucleotide sequence ID" value="NC_018868.3"/>
</dbReference>
<feature type="transmembrane region" description="Helical" evidence="5">
    <location>
        <begin position="206"/>
        <end position="227"/>
    </location>
</feature>
<dbReference type="STRING" id="1117647.M5M_11020"/>
<feature type="transmembrane region" description="Helical" evidence="5">
    <location>
        <begin position="260"/>
        <end position="278"/>
    </location>
</feature>
<feature type="transmembrane region" description="Helical" evidence="5">
    <location>
        <begin position="94"/>
        <end position="113"/>
    </location>
</feature>
<organism evidence="7 8">
    <name type="scientific">Simiduia agarivorans (strain DSM 21679 / JCM 13881 / BCRC 17597 / SA1)</name>
    <dbReference type="NCBI Taxonomy" id="1117647"/>
    <lineage>
        <taxon>Bacteria</taxon>
        <taxon>Pseudomonadati</taxon>
        <taxon>Pseudomonadota</taxon>
        <taxon>Gammaproteobacteria</taxon>
        <taxon>Cellvibrionales</taxon>
        <taxon>Cellvibrionaceae</taxon>
        <taxon>Simiduia</taxon>
    </lineage>
</organism>
<dbReference type="Proteomes" id="UP000000466">
    <property type="component" value="Chromosome"/>
</dbReference>
<feature type="domain" description="EamA" evidence="6">
    <location>
        <begin position="8"/>
        <end position="136"/>
    </location>
</feature>
<keyword evidence="3 5" id="KW-1133">Transmembrane helix</keyword>
<evidence type="ECO:0000256" key="3">
    <source>
        <dbReference type="ARBA" id="ARBA00022989"/>
    </source>
</evidence>
<dbReference type="InterPro" id="IPR050638">
    <property type="entry name" value="AA-Vitamin_Transporters"/>
</dbReference>
<name>K4KK54_SIMAS</name>
<keyword evidence="4 5" id="KW-0472">Membrane</keyword>
<evidence type="ECO:0000256" key="1">
    <source>
        <dbReference type="ARBA" id="ARBA00004141"/>
    </source>
</evidence>
<evidence type="ECO:0000313" key="7">
    <source>
        <dbReference type="EMBL" id="AFU99381.1"/>
    </source>
</evidence>
<gene>
    <name evidence="7" type="ordered locus">M5M_11020</name>
</gene>
<proteinExistence type="predicted"/>
<accession>K4KK54</accession>
<dbReference type="InterPro" id="IPR037185">
    <property type="entry name" value="EmrE-like"/>
</dbReference>
<feature type="transmembrane region" description="Helical" evidence="5">
    <location>
        <begin position="70"/>
        <end position="88"/>
    </location>
</feature>
<feature type="transmembrane region" description="Helical" evidence="5">
    <location>
        <begin position="172"/>
        <end position="194"/>
    </location>
</feature>
<dbReference type="InterPro" id="IPR000620">
    <property type="entry name" value="EamA_dom"/>
</dbReference>
<dbReference type="PANTHER" id="PTHR32322:SF9">
    <property type="entry name" value="AMINO-ACID METABOLITE EFFLUX PUMP-RELATED"/>
    <property type="match status" value="1"/>
</dbReference>
<keyword evidence="8" id="KW-1185">Reference proteome</keyword>
<dbReference type="Pfam" id="PF00892">
    <property type="entry name" value="EamA"/>
    <property type="match status" value="2"/>
</dbReference>
<dbReference type="GO" id="GO:0016020">
    <property type="term" value="C:membrane"/>
    <property type="evidence" value="ECO:0007669"/>
    <property type="project" value="UniProtKB-SubCell"/>
</dbReference>
<feature type="transmembrane region" description="Helical" evidence="5">
    <location>
        <begin position="39"/>
        <end position="58"/>
    </location>
</feature>
<dbReference type="HOGENOM" id="CLU_069324_0_0_6"/>
<protein>
    <submittedName>
        <fullName evidence="7">Permease of the drug/metabolite transporter superfamily protein</fullName>
    </submittedName>
</protein>
<sequence length="282" mass="29469">MPATRVWLLTAIAMLAFAANSLLCRMALAQGHIDPASFTALRLIAGAVMLALLVSVSAKPRAPVFVQGSWRGAFALFIYAAGFSFAYVELNTATGALILFAAVQLCMIAFGLWQGERFSALQWAGLVCALAGLAYLLVPNATRPDLWSALLMAAAGVAWAVYSLLGKQSRGALFFTAGNFVKSLVFAAPLLWAFNDLFYVNAKGVALAIASGALASGMGYALWYALLPHLKAMTAASVQLSVPVLAALMGVVVLSEPLSLSLVLASIAVLAGVGLVICRSPR</sequence>